<dbReference type="NCBIfam" id="TIGR01189">
    <property type="entry name" value="ccmA"/>
    <property type="match status" value="1"/>
</dbReference>
<organism evidence="8 9">
    <name type="scientific">Sphingobium fluviale</name>
    <dbReference type="NCBI Taxonomy" id="2506423"/>
    <lineage>
        <taxon>Bacteria</taxon>
        <taxon>Pseudomonadati</taxon>
        <taxon>Pseudomonadota</taxon>
        <taxon>Alphaproteobacteria</taxon>
        <taxon>Sphingomonadales</taxon>
        <taxon>Sphingomonadaceae</taxon>
        <taxon>Sphingobium</taxon>
    </lineage>
</organism>
<evidence type="ECO:0000256" key="6">
    <source>
        <dbReference type="ARBA" id="ARBA00023136"/>
    </source>
</evidence>
<dbReference type="PANTHER" id="PTHR43499:SF1">
    <property type="entry name" value="ABC TRANSPORTER I FAMILY MEMBER 1"/>
    <property type="match status" value="1"/>
</dbReference>
<protein>
    <submittedName>
        <fullName evidence="8">Heme ABC exporter ATP-binding protein CcmA</fullName>
        <ecNumber evidence="8">3.6.3.41</ecNumber>
    </submittedName>
</protein>
<evidence type="ECO:0000256" key="2">
    <source>
        <dbReference type="ARBA" id="ARBA00022741"/>
    </source>
</evidence>
<gene>
    <name evidence="8" type="primary">ccmA</name>
    <name evidence="8" type="ORF">EQG66_07440</name>
</gene>
<dbReference type="Proteomes" id="UP000290958">
    <property type="component" value="Unassembled WGS sequence"/>
</dbReference>
<reference evidence="9" key="1">
    <citation type="submission" date="2019-01" db="EMBL/GenBank/DDBJ databases">
        <title>Cytophagaceae bacterium strain CAR-16.</title>
        <authorList>
            <person name="Chen W.-M."/>
        </authorList>
    </citation>
    <scope>NUCLEOTIDE SEQUENCE [LARGE SCALE GENOMIC DNA]</scope>
    <source>
        <strain evidence="9">CHR27</strain>
    </source>
</reference>
<dbReference type="GO" id="GO:0016887">
    <property type="term" value="F:ATP hydrolysis activity"/>
    <property type="evidence" value="ECO:0007669"/>
    <property type="project" value="InterPro"/>
</dbReference>
<proteinExistence type="predicted"/>
<comment type="caution">
    <text evidence="8">The sequence shown here is derived from an EMBL/GenBank/DDBJ whole genome shotgun (WGS) entry which is preliminary data.</text>
</comment>
<dbReference type="AlphaFoldDB" id="A0A4Q1KIB0"/>
<dbReference type="PANTHER" id="PTHR43499">
    <property type="entry name" value="ABC TRANSPORTER I FAMILY MEMBER 1"/>
    <property type="match status" value="1"/>
</dbReference>
<dbReference type="OrthoDB" id="9800654at2"/>
<dbReference type="GO" id="GO:0022857">
    <property type="term" value="F:transmembrane transporter activity"/>
    <property type="evidence" value="ECO:0007669"/>
    <property type="project" value="InterPro"/>
</dbReference>
<keyword evidence="4 8" id="KW-0067">ATP-binding</keyword>
<keyword evidence="8" id="KW-0378">Hydrolase</keyword>
<dbReference type="InterPro" id="IPR027417">
    <property type="entry name" value="P-loop_NTPase"/>
</dbReference>
<dbReference type="EMBL" id="SBKP01000005">
    <property type="protein sequence ID" value="RXR29312.1"/>
    <property type="molecule type" value="Genomic_DNA"/>
</dbReference>
<keyword evidence="2" id="KW-0547">Nucleotide-binding</keyword>
<evidence type="ECO:0000256" key="1">
    <source>
        <dbReference type="ARBA" id="ARBA00022448"/>
    </source>
</evidence>
<dbReference type="InterPro" id="IPR003593">
    <property type="entry name" value="AAA+_ATPase"/>
</dbReference>
<evidence type="ECO:0000313" key="9">
    <source>
        <dbReference type="Proteomes" id="UP000290958"/>
    </source>
</evidence>
<dbReference type="GO" id="GO:0017004">
    <property type="term" value="P:cytochrome complex assembly"/>
    <property type="evidence" value="ECO:0007669"/>
    <property type="project" value="UniProtKB-KW"/>
</dbReference>
<dbReference type="Pfam" id="PF00005">
    <property type="entry name" value="ABC_tran"/>
    <property type="match status" value="1"/>
</dbReference>
<dbReference type="InterPro" id="IPR003439">
    <property type="entry name" value="ABC_transporter-like_ATP-bd"/>
</dbReference>
<evidence type="ECO:0000256" key="5">
    <source>
        <dbReference type="ARBA" id="ARBA00022967"/>
    </source>
</evidence>
<accession>A0A4Q1KIB0</accession>
<dbReference type="Gene3D" id="3.40.50.300">
    <property type="entry name" value="P-loop containing nucleotide triphosphate hydrolases"/>
    <property type="match status" value="1"/>
</dbReference>
<dbReference type="EC" id="3.6.3.41" evidence="8"/>
<evidence type="ECO:0000256" key="4">
    <source>
        <dbReference type="ARBA" id="ARBA00022840"/>
    </source>
</evidence>
<dbReference type="RefSeq" id="WP_129403949.1">
    <property type="nucleotide sequence ID" value="NZ_SBKP01000005.1"/>
</dbReference>
<keyword evidence="3" id="KW-0201">Cytochrome c-type biogenesis</keyword>
<dbReference type="InterPro" id="IPR005895">
    <property type="entry name" value="ABC_transptr_haem_export_CcmA"/>
</dbReference>
<evidence type="ECO:0000259" key="7">
    <source>
        <dbReference type="PROSITE" id="PS50893"/>
    </source>
</evidence>
<dbReference type="PROSITE" id="PS50893">
    <property type="entry name" value="ABC_TRANSPORTER_2"/>
    <property type="match status" value="1"/>
</dbReference>
<keyword evidence="6" id="KW-0472">Membrane</keyword>
<dbReference type="SMART" id="SM00382">
    <property type="entry name" value="AAA"/>
    <property type="match status" value="1"/>
</dbReference>
<evidence type="ECO:0000313" key="8">
    <source>
        <dbReference type="EMBL" id="RXR29312.1"/>
    </source>
</evidence>
<keyword evidence="9" id="KW-1185">Reference proteome</keyword>
<keyword evidence="1" id="KW-0813">Transport</keyword>
<evidence type="ECO:0000256" key="3">
    <source>
        <dbReference type="ARBA" id="ARBA00022748"/>
    </source>
</evidence>
<name>A0A4Q1KIB0_9SPHN</name>
<keyword evidence="5" id="KW-1278">Translocase</keyword>
<feature type="domain" description="ABC transporter" evidence="7">
    <location>
        <begin position="3"/>
        <end position="188"/>
    </location>
</feature>
<dbReference type="SUPFAM" id="SSF52540">
    <property type="entry name" value="P-loop containing nucleoside triphosphate hydrolases"/>
    <property type="match status" value="1"/>
</dbReference>
<sequence length="193" mass="20179">MIVSVSGLACIRGGRRLYAGLEFTLAAGESLRLTGPNGVGKSSLIRQICGLLPCTEGSISLSASPALADERAALDADRRLGEALRFWARLDSAPSDLLDQAIERMGLDALAELPVRMLSTGQRKRAALARVLASGAALWLLDEPGNGLDDASLGALGRAMDAHVAGGGTIIAASHFDLPHSFTRSIDLRYCAP</sequence>
<dbReference type="GO" id="GO:0005524">
    <property type="term" value="F:ATP binding"/>
    <property type="evidence" value="ECO:0007669"/>
    <property type="project" value="UniProtKB-KW"/>
</dbReference>